<proteinExistence type="predicted"/>
<organism evidence="1">
    <name type="scientific">marine sediment metagenome</name>
    <dbReference type="NCBI Taxonomy" id="412755"/>
    <lineage>
        <taxon>unclassified sequences</taxon>
        <taxon>metagenomes</taxon>
        <taxon>ecological metagenomes</taxon>
    </lineage>
</organism>
<accession>A0A0F9T8X5</accession>
<sequence length="61" mass="7201">MAVSQCREYREGRLGRNRTYICRLCGEKFQVFTKAPLRLRRRICGAHPELREEQDDKATTS</sequence>
<name>A0A0F9T8X5_9ZZZZ</name>
<dbReference type="EMBL" id="LAZR01000383">
    <property type="protein sequence ID" value="KKN71442.1"/>
    <property type="molecule type" value="Genomic_DNA"/>
</dbReference>
<dbReference type="AlphaFoldDB" id="A0A0F9T8X5"/>
<comment type="caution">
    <text evidence="1">The sequence shown here is derived from an EMBL/GenBank/DDBJ whole genome shotgun (WGS) entry which is preliminary data.</text>
</comment>
<protein>
    <submittedName>
        <fullName evidence="1">Uncharacterized protein</fullName>
    </submittedName>
</protein>
<evidence type="ECO:0000313" key="1">
    <source>
        <dbReference type="EMBL" id="KKN71442.1"/>
    </source>
</evidence>
<gene>
    <name evidence="1" type="ORF">LCGC14_0420210</name>
</gene>
<reference evidence="1" key="1">
    <citation type="journal article" date="2015" name="Nature">
        <title>Complex archaea that bridge the gap between prokaryotes and eukaryotes.</title>
        <authorList>
            <person name="Spang A."/>
            <person name="Saw J.H."/>
            <person name="Jorgensen S.L."/>
            <person name="Zaremba-Niedzwiedzka K."/>
            <person name="Martijn J."/>
            <person name="Lind A.E."/>
            <person name="van Eijk R."/>
            <person name="Schleper C."/>
            <person name="Guy L."/>
            <person name="Ettema T.J."/>
        </authorList>
    </citation>
    <scope>NUCLEOTIDE SEQUENCE</scope>
</reference>